<dbReference type="InterPro" id="IPR035994">
    <property type="entry name" value="Nucleoside_phosphorylase_sf"/>
</dbReference>
<dbReference type="GO" id="GO:0019284">
    <property type="term" value="P:L-methionine salvage from S-adenosylmethionine"/>
    <property type="evidence" value="ECO:0007669"/>
    <property type="project" value="TreeGrafter"/>
</dbReference>
<dbReference type="InterPro" id="IPR019963">
    <property type="entry name" value="FL_hydrolase_MqnB"/>
</dbReference>
<keyword evidence="1 4" id="KW-0378">Hydrolase</keyword>
<gene>
    <name evidence="1" type="primary">mqnB</name>
    <name evidence="4" type="ORF">SAMN02745220_00797</name>
</gene>
<keyword evidence="1" id="KW-0474">Menaquinone biosynthesis</keyword>
<dbReference type="EMBL" id="FRFE01000003">
    <property type="protein sequence ID" value="SHO44562.1"/>
    <property type="molecule type" value="Genomic_DNA"/>
</dbReference>
<dbReference type="UniPathway" id="UPA00079"/>
<dbReference type="SUPFAM" id="SSF53167">
    <property type="entry name" value="Purine and uridine phosphorylases"/>
    <property type="match status" value="1"/>
</dbReference>
<dbReference type="GO" id="GO:0008782">
    <property type="term" value="F:adenosylhomocysteine nucleosidase activity"/>
    <property type="evidence" value="ECO:0007669"/>
    <property type="project" value="TreeGrafter"/>
</dbReference>
<protein>
    <recommendedName>
        <fullName evidence="1 2">Futalosine hydrolase</fullName>
        <shortName evidence="1">FL hydrolase</shortName>
        <ecNumber evidence="1 2">3.2.2.26</ecNumber>
    </recommendedName>
    <alternativeName>
        <fullName evidence="1">Futalosine nucleosidase</fullName>
    </alternativeName>
    <alternativeName>
        <fullName evidence="1">Menaquinone biosynthetic enzyme MqnB</fullName>
    </alternativeName>
</protein>
<dbReference type="Proteomes" id="UP000184603">
    <property type="component" value="Unassembled WGS sequence"/>
</dbReference>
<comment type="similarity">
    <text evidence="1">Belongs to the PNP/UDP phosphorylase family. Futalosine hydrolase subfamily.</text>
</comment>
<accession>A0A1M7XZI9</accession>
<dbReference type="AlphaFoldDB" id="A0A1M7XZI9"/>
<dbReference type="STRING" id="1121416.SAMN02745220_00797"/>
<comment type="pathway">
    <text evidence="1">Quinol/quinone metabolism; menaquinone biosynthesis.</text>
</comment>
<comment type="function">
    <text evidence="1">Catalyzes the hydrolysis of futalosine (FL) to dehypoxanthine futalosine (DHFL) and hypoxanthine, a step in the biosynthesis of menaquinone (MK, vitamin K2).</text>
</comment>
<comment type="catalytic activity">
    <reaction evidence="1">
        <text>futalosine + H2O = dehypoxanthine futalosine + hypoxanthine</text>
        <dbReference type="Rhea" id="RHEA:25904"/>
        <dbReference type="ChEBI" id="CHEBI:15377"/>
        <dbReference type="ChEBI" id="CHEBI:17368"/>
        <dbReference type="ChEBI" id="CHEBI:58863"/>
        <dbReference type="ChEBI" id="CHEBI:58864"/>
        <dbReference type="EC" id="3.2.2.26"/>
    </reaction>
</comment>
<dbReference type="Gene3D" id="3.40.50.1580">
    <property type="entry name" value="Nucleoside phosphorylase domain"/>
    <property type="match status" value="1"/>
</dbReference>
<dbReference type="PANTHER" id="PTHR46832:SF2">
    <property type="entry name" value="FUTALOSINE HYDROLASE"/>
    <property type="match status" value="1"/>
</dbReference>
<dbReference type="GO" id="GO:0009116">
    <property type="term" value="P:nucleoside metabolic process"/>
    <property type="evidence" value="ECO:0007669"/>
    <property type="project" value="InterPro"/>
</dbReference>
<organism evidence="4 5">
    <name type="scientific">Desulfopila aestuarii DSM 18488</name>
    <dbReference type="NCBI Taxonomy" id="1121416"/>
    <lineage>
        <taxon>Bacteria</taxon>
        <taxon>Pseudomonadati</taxon>
        <taxon>Thermodesulfobacteriota</taxon>
        <taxon>Desulfobulbia</taxon>
        <taxon>Desulfobulbales</taxon>
        <taxon>Desulfocapsaceae</taxon>
        <taxon>Desulfopila</taxon>
    </lineage>
</organism>
<dbReference type="RefSeq" id="WP_073612156.1">
    <property type="nucleotide sequence ID" value="NZ_FRFE01000003.1"/>
</dbReference>
<evidence type="ECO:0000256" key="2">
    <source>
        <dbReference type="NCBIfam" id="TIGR03664"/>
    </source>
</evidence>
<evidence type="ECO:0000313" key="4">
    <source>
        <dbReference type="EMBL" id="SHO44562.1"/>
    </source>
</evidence>
<sequence>MIVAVAATQLEIDPFLTAAGREGELWPVAVTGVGPVETAVSLGSLLAEKREQLTGVLQFGIGGAYIRDSAVAQVGLLEVCLATSEVLGDLGICYPDYMEYFPPELGGAEPFCLISPLLERAKAVLGNAGITCHCGNFVTVNGVSATAARGRMLHERWQGICENMEGAAAARLCRLYNIPLVEVRIISNMVEDRDRKNWQLHQACVKAGEIGALLMRELS</sequence>
<dbReference type="GO" id="GO:0008930">
    <property type="term" value="F:methylthioadenosine nucleosidase activity"/>
    <property type="evidence" value="ECO:0007669"/>
    <property type="project" value="TreeGrafter"/>
</dbReference>
<evidence type="ECO:0000313" key="5">
    <source>
        <dbReference type="Proteomes" id="UP000184603"/>
    </source>
</evidence>
<reference evidence="4 5" key="1">
    <citation type="submission" date="2016-12" db="EMBL/GenBank/DDBJ databases">
        <authorList>
            <person name="Song W.-J."/>
            <person name="Kurnit D.M."/>
        </authorList>
    </citation>
    <scope>NUCLEOTIDE SEQUENCE [LARGE SCALE GENOMIC DNA]</scope>
    <source>
        <strain evidence="4 5">DSM 18488</strain>
    </source>
</reference>
<dbReference type="NCBIfam" id="TIGR03664">
    <property type="entry name" value="fut_nucase"/>
    <property type="match status" value="1"/>
</dbReference>
<evidence type="ECO:0000256" key="1">
    <source>
        <dbReference type="HAMAP-Rule" id="MF_00991"/>
    </source>
</evidence>
<dbReference type="PANTHER" id="PTHR46832">
    <property type="entry name" value="5'-METHYLTHIOADENOSINE/S-ADENOSYLHOMOCYSTEINE NUCLEOSIDASE"/>
    <property type="match status" value="1"/>
</dbReference>
<dbReference type="GO" id="GO:0009234">
    <property type="term" value="P:menaquinone biosynthetic process"/>
    <property type="evidence" value="ECO:0007669"/>
    <property type="project" value="UniProtKB-UniRule"/>
</dbReference>
<dbReference type="OrthoDB" id="9788270at2"/>
<dbReference type="Pfam" id="PF01048">
    <property type="entry name" value="PNP_UDP_1"/>
    <property type="match status" value="1"/>
</dbReference>
<proteinExistence type="inferred from homology"/>
<dbReference type="GO" id="GO:0005829">
    <property type="term" value="C:cytosol"/>
    <property type="evidence" value="ECO:0007669"/>
    <property type="project" value="TreeGrafter"/>
</dbReference>
<dbReference type="InterPro" id="IPR000845">
    <property type="entry name" value="Nucleoside_phosphorylase_d"/>
</dbReference>
<dbReference type="EC" id="3.2.2.26" evidence="1 2"/>
<dbReference type="HAMAP" id="MF_00991">
    <property type="entry name" value="MqnB"/>
    <property type="match status" value="1"/>
</dbReference>
<dbReference type="CDD" id="cd17766">
    <property type="entry name" value="futalosine_nucleosidase_MqnB"/>
    <property type="match status" value="1"/>
</dbReference>
<keyword evidence="5" id="KW-1185">Reference proteome</keyword>
<feature type="domain" description="Nucleoside phosphorylase" evidence="3">
    <location>
        <begin position="28"/>
        <end position="199"/>
    </location>
</feature>
<evidence type="ECO:0000259" key="3">
    <source>
        <dbReference type="Pfam" id="PF01048"/>
    </source>
</evidence>
<name>A0A1M7XZI9_9BACT</name>